<dbReference type="AlphaFoldDB" id="A0A3S1BUC7"/>
<proteinExistence type="predicted"/>
<evidence type="ECO:0000313" key="2">
    <source>
        <dbReference type="Proteomes" id="UP000271974"/>
    </source>
</evidence>
<organism evidence="1 2">
    <name type="scientific">Elysia chlorotica</name>
    <name type="common">Eastern emerald elysia</name>
    <name type="synonym">Sea slug</name>
    <dbReference type="NCBI Taxonomy" id="188477"/>
    <lineage>
        <taxon>Eukaryota</taxon>
        <taxon>Metazoa</taxon>
        <taxon>Spiralia</taxon>
        <taxon>Lophotrochozoa</taxon>
        <taxon>Mollusca</taxon>
        <taxon>Gastropoda</taxon>
        <taxon>Heterobranchia</taxon>
        <taxon>Euthyneura</taxon>
        <taxon>Panpulmonata</taxon>
        <taxon>Sacoglossa</taxon>
        <taxon>Placobranchoidea</taxon>
        <taxon>Plakobranchidae</taxon>
        <taxon>Elysia</taxon>
    </lineage>
</organism>
<accession>A0A3S1BUC7</accession>
<gene>
    <name evidence="1" type="ORF">EGW08_000727</name>
</gene>
<reference evidence="1 2" key="1">
    <citation type="submission" date="2019-01" db="EMBL/GenBank/DDBJ databases">
        <title>A draft genome assembly of the solar-powered sea slug Elysia chlorotica.</title>
        <authorList>
            <person name="Cai H."/>
            <person name="Li Q."/>
            <person name="Fang X."/>
            <person name="Li J."/>
            <person name="Curtis N.E."/>
            <person name="Altenburger A."/>
            <person name="Shibata T."/>
            <person name="Feng M."/>
            <person name="Maeda T."/>
            <person name="Schwartz J.A."/>
            <person name="Shigenobu S."/>
            <person name="Lundholm N."/>
            <person name="Nishiyama T."/>
            <person name="Yang H."/>
            <person name="Hasebe M."/>
            <person name="Li S."/>
            <person name="Pierce S.K."/>
            <person name="Wang J."/>
        </authorList>
    </citation>
    <scope>NUCLEOTIDE SEQUENCE [LARGE SCALE GENOMIC DNA]</scope>
    <source>
        <strain evidence="1">EC2010</strain>
        <tissue evidence="1">Whole organism of an adult</tissue>
    </source>
</reference>
<protein>
    <submittedName>
        <fullName evidence="1">Uncharacterized protein</fullName>
    </submittedName>
</protein>
<dbReference type="Proteomes" id="UP000271974">
    <property type="component" value="Unassembled WGS sequence"/>
</dbReference>
<name>A0A3S1BUC7_ELYCH</name>
<comment type="caution">
    <text evidence="1">The sequence shown here is derived from an EMBL/GenBank/DDBJ whole genome shotgun (WGS) entry which is preliminary data.</text>
</comment>
<keyword evidence="2" id="KW-1185">Reference proteome</keyword>
<dbReference type="EMBL" id="RQTK01000010">
    <property type="protein sequence ID" value="RUS91506.1"/>
    <property type="molecule type" value="Genomic_DNA"/>
</dbReference>
<evidence type="ECO:0000313" key="1">
    <source>
        <dbReference type="EMBL" id="RUS91506.1"/>
    </source>
</evidence>
<sequence length="201" mass="21221">MSRVLCSTVSLLLDDVKLGEILYPTETHVSPKTPLTVLAYSHAVRSLWLMGHALPMMLCFEHPSGQGSSVGKLKGLLIRPTCATAANRPNNSATRAHSNQDGVPGDPITAIVRGNGPWEGSPYVLLVPTWQHDDSLMSPLTIVRAGVNPNIVLILNALTRLPGFGVVKRSPAVTTSGPQQVIKVAAGGMSAVGGWTTSNLD</sequence>